<name>A0ABV5ZS29_9PSEU</name>
<dbReference type="Proteomes" id="UP001589693">
    <property type="component" value="Unassembled WGS sequence"/>
</dbReference>
<accession>A0ABV5ZS29</accession>
<sequence>MSILVLHDDDFGAAVASRLCSASSDAAAVRLDDWPCPEELDSLVATAHQVVFAWSRPVQRLESAVDSAALRHGVTLLPVVAEGMATRVGPLLTPRTPATVDCYYRRRAQRAGAHSRLGAVHTHFDDHPTGEPAGYLAATIATVCGLARHLLRASADEDTADQARLVLVHPLTGEAAGSVLLGVHGNARSRAPFPPEQRTFARLRGIVRDAMEVNA</sequence>
<dbReference type="RefSeq" id="WP_377850839.1">
    <property type="nucleotide sequence ID" value="NZ_JBHLZU010000006.1"/>
</dbReference>
<dbReference type="EMBL" id="JBHLZU010000006">
    <property type="protein sequence ID" value="MFB9903684.1"/>
    <property type="molecule type" value="Genomic_DNA"/>
</dbReference>
<evidence type="ECO:0000313" key="1">
    <source>
        <dbReference type="EMBL" id="MFB9903684.1"/>
    </source>
</evidence>
<reference evidence="1 2" key="1">
    <citation type="submission" date="2024-09" db="EMBL/GenBank/DDBJ databases">
        <authorList>
            <person name="Sun Q."/>
            <person name="Mori K."/>
        </authorList>
    </citation>
    <scope>NUCLEOTIDE SEQUENCE [LARGE SCALE GENOMIC DNA]</scope>
    <source>
        <strain evidence="1 2">TBRC 7907</strain>
    </source>
</reference>
<protein>
    <submittedName>
        <fullName evidence="1">Uncharacterized protein</fullName>
    </submittedName>
</protein>
<organism evidence="1 2">
    <name type="scientific">Allokutzneria oryzae</name>
    <dbReference type="NCBI Taxonomy" id="1378989"/>
    <lineage>
        <taxon>Bacteria</taxon>
        <taxon>Bacillati</taxon>
        <taxon>Actinomycetota</taxon>
        <taxon>Actinomycetes</taxon>
        <taxon>Pseudonocardiales</taxon>
        <taxon>Pseudonocardiaceae</taxon>
        <taxon>Allokutzneria</taxon>
    </lineage>
</organism>
<proteinExistence type="predicted"/>
<comment type="caution">
    <text evidence="1">The sequence shown here is derived from an EMBL/GenBank/DDBJ whole genome shotgun (WGS) entry which is preliminary data.</text>
</comment>
<evidence type="ECO:0000313" key="2">
    <source>
        <dbReference type="Proteomes" id="UP001589693"/>
    </source>
</evidence>
<keyword evidence="2" id="KW-1185">Reference proteome</keyword>
<dbReference type="Gene3D" id="3.40.50.720">
    <property type="entry name" value="NAD(P)-binding Rossmann-like Domain"/>
    <property type="match status" value="1"/>
</dbReference>
<gene>
    <name evidence="1" type="ORF">ACFFQA_07025</name>
</gene>